<name>A0A1I7MW25_9HYPH</name>
<evidence type="ECO:0000256" key="1">
    <source>
        <dbReference type="SAM" id="MobiDB-lite"/>
    </source>
</evidence>
<dbReference type="SUPFAM" id="SSF50346">
    <property type="entry name" value="PRC-barrel domain"/>
    <property type="match status" value="1"/>
</dbReference>
<dbReference type="InterPro" id="IPR027275">
    <property type="entry name" value="PRC-brl_dom"/>
</dbReference>
<evidence type="ECO:0000313" key="4">
    <source>
        <dbReference type="EMBL" id="SFV26593.1"/>
    </source>
</evidence>
<dbReference type="InterPro" id="IPR011033">
    <property type="entry name" value="PRC_barrel-like_sf"/>
</dbReference>
<dbReference type="STRING" id="51670.SAMN04488557_0527"/>
<accession>A0A1I7MW25</accession>
<dbReference type="OrthoDB" id="7274881at2"/>
<evidence type="ECO:0000256" key="2">
    <source>
        <dbReference type="SAM" id="SignalP"/>
    </source>
</evidence>
<dbReference type="PANTHER" id="PTHR36505:SF1">
    <property type="entry name" value="BLR1072 PROTEIN"/>
    <property type="match status" value="1"/>
</dbReference>
<dbReference type="Pfam" id="PF05239">
    <property type="entry name" value="PRC"/>
    <property type="match status" value="1"/>
</dbReference>
<feature type="chain" id="PRO_5011785931" evidence="2">
    <location>
        <begin position="29"/>
        <end position="146"/>
    </location>
</feature>
<feature type="region of interest" description="Disordered" evidence="1">
    <location>
        <begin position="120"/>
        <end position="146"/>
    </location>
</feature>
<keyword evidence="2" id="KW-0732">Signal</keyword>
<dbReference type="RefSeq" id="WP_092863817.1">
    <property type="nucleotide sequence ID" value="NZ_FPCH01000001.1"/>
</dbReference>
<dbReference type="Gene3D" id="2.30.30.240">
    <property type="entry name" value="PRC-barrel domain"/>
    <property type="match status" value="1"/>
</dbReference>
<sequence length="146" mass="15175">MNKLTLSHAFMIAGIAVAPVAINSSAQALSFVKTQSTGEQSTSSLIGLRVENTAGDKLGDINYLVLDEAGKISTAVIGVGGFLGVGEKNVGIPYNELKFSDKDGTRVAVIEASKDNLSSAPNYVWTENSSAKKPADATTQAPSQTQ</sequence>
<organism evidence="4 5">
    <name type="scientific">Hyphomicrobium facile</name>
    <dbReference type="NCBI Taxonomy" id="51670"/>
    <lineage>
        <taxon>Bacteria</taxon>
        <taxon>Pseudomonadati</taxon>
        <taxon>Pseudomonadota</taxon>
        <taxon>Alphaproteobacteria</taxon>
        <taxon>Hyphomicrobiales</taxon>
        <taxon>Hyphomicrobiaceae</taxon>
        <taxon>Hyphomicrobium</taxon>
    </lineage>
</organism>
<proteinExistence type="predicted"/>
<dbReference type="Proteomes" id="UP000199423">
    <property type="component" value="Unassembled WGS sequence"/>
</dbReference>
<keyword evidence="5" id="KW-1185">Reference proteome</keyword>
<dbReference type="PANTHER" id="PTHR36505">
    <property type="entry name" value="BLR1072 PROTEIN"/>
    <property type="match status" value="1"/>
</dbReference>
<dbReference type="AlphaFoldDB" id="A0A1I7MW25"/>
<feature type="signal peptide" evidence="2">
    <location>
        <begin position="1"/>
        <end position="28"/>
    </location>
</feature>
<protein>
    <submittedName>
        <fullName evidence="4">PRC-barrel domain-containing protein</fullName>
    </submittedName>
</protein>
<dbReference type="EMBL" id="FPCH01000001">
    <property type="protein sequence ID" value="SFV26593.1"/>
    <property type="molecule type" value="Genomic_DNA"/>
</dbReference>
<evidence type="ECO:0000259" key="3">
    <source>
        <dbReference type="Pfam" id="PF05239"/>
    </source>
</evidence>
<gene>
    <name evidence="4" type="ORF">SAMN04488557_0527</name>
</gene>
<reference evidence="5" key="1">
    <citation type="submission" date="2016-10" db="EMBL/GenBank/DDBJ databases">
        <authorList>
            <person name="Varghese N."/>
            <person name="Submissions S."/>
        </authorList>
    </citation>
    <scope>NUCLEOTIDE SEQUENCE [LARGE SCALE GENOMIC DNA]</scope>
    <source>
        <strain evidence="5">DSM 1565</strain>
    </source>
</reference>
<feature type="domain" description="PRC-barrel" evidence="3">
    <location>
        <begin position="42"/>
        <end position="116"/>
    </location>
</feature>
<evidence type="ECO:0000313" key="5">
    <source>
        <dbReference type="Proteomes" id="UP000199423"/>
    </source>
</evidence>